<sequence>MGIVTGDWVRYLEVLNRTSRKYGYTTEIAAENLTLLKLDADMSLHQLWGRRCTQTVSKLNYVSTFVTRRVANSSEEEKAVFGAIVQDYISREDGLDIPQAARSKDASGYCTDTDSGCQAFPQRGRKRHSTNESGTAIHSNVFCDESIWDE</sequence>
<dbReference type="Proteomes" id="UP000701801">
    <property type="component" value="Unassembled WGS sequence"/>
</dbReference>
<protein>
    <submittedName>
        <fullName evidence="1">Uncharacterized protein</fullName>
    </submittedName>
</protein>
<evidence type="ECO:0000313" key="1">
    <source>
        <dbReference type="EMBL" id="CAG8972751.1"/>
    </source>
</evidence>
<gene>
    <name evidence="1" type="ORF">HYALB_00006843</name>
</gene>
<accession>A0A9N9Q422</accession>
<dbReference type="OrthoDB" id="5428055at2759"/>
<dbReference type="AlphaFoldDB" id="A0A9N9Q422"/>
<name>A0A9N9Q422_9HELO</name>
<proteinExistence type="predicted"/>
<reference evidence="1" key="1">
    <citation type="submission" date="2021-07" db="EMBL/GenBank/DDBJ databases">
        <authorList>
            <person name="Durling M."/>
        </authorList>
    </citation>
    <scope>NUCLEOTIDE SEQUENCE</scope>
</reference>
<keyword evidence="2" id="KW-1185">Reference proteome</keyword>
<comment type="caution">
    <text evidence="1">The sequence shown here is derived from an EMBL/GenBank/DDBJ whole genome shotgun (WGS) entry which is preliminary data.</text>
</comment>
<organism evidence="1 2">
    <name type="scientific">Hymenoscyphus albidus</name>
    <dbReference type="NCBI Taxonomy" id="595503"/>
    <lineage>
        <taxon>Eukaryota</taxon>
        <taxon>Fungi</taxon>
        <taxon>Dikarya</taxon>
        <taxon>Ascomycota</taxon>
        <taxon>Pezizomycotina</taxon>
        <taxon>Leotiomycetes</taxon>
        <taxon>Helotiales</taxon>
        <taxon>Helotiaceae</taxon>
        <taxon>Hymenoscyphus</taxon>
    </lineage>
</organism>
<evidence type="ECO:0000313" key="2">
    <source>
        <dbReference type="Proteomes" id="UP000701801"/>
    </source>
</evidence>
<dbReference type="EMBL" id="CAJVRM010000055">
    <property type="protein sequence ID" value="CAG8972751.1"/>
    <property type="molecule type" value="Genomic_DNA"/>
</dbReference>